<keyword evidence="3" id="KW-0227">DNA damage</keyword>
<evidence type="ECO:0000256" key="4">
    <source>
        <dbReference type="ARBA" id="ARBA00022801"/>
    </source>
</evidence>
<dbReference type="RefSeq" id="XP_020072688.1">
    <property type="nucleotide sequence ID" value="XM_020214453.1"/>
</dbReference>
<dbReference type="PANTHER" id="PTHR13604:SF0">
    <property type="entry name" value="ABASIC SITE PROCESSING PROTEIN HMCES"/>
    <property type="match status" value="1"/>
</dbReference>
<feature type="compositionally biased region" description="Basic and acidic residues" evidence="8">
    <location>
        <begin position="249"/>
        <end position="294"/>
    </location>
</feature>
<keyword evidence="4" id="KW-0378">Hydrolase</keyword>
<dbReference type="Proteomes" id="UP000094389">
    <property type="component" value="Unassembled WGS sequence"/>
</dbReference>
<dbReference type="OrthoDB" id="2111841at2759"/>
<dbReference type="GeneID" id="30988849"/>
<keyword evidence="6" id="KW-0238">DNA-binding</keyword>
<evidence type="ECO:0000313" key="10">
    <source>
        <dbReference type="Proteomes" id="UP000094389"/>
    </source>
</evidence>
<accession>A0A1E4S823</accession>
<keyword evidence="10" id="KW-1185">Reference proteome</keyword>
<sequence length="301" mass="35221">MHQQYEQYIQEPHLNVSEVHNDYSSYNIGPTKRAPVYRIAKDGNGVLEYMSWGLVPTWTKRPNEFTQYKTFNARKEAIIEGSKLWASVSKFHRCVIPVEGYYEWQQRSIGTTKRIEKVPYYIKRKDGKVMFLAGLWSKTILENEDKFESYTVVTGPAPEKMEWLHHRMPIVLEPGSKEWEQWLGKNGHWDKEIAQVALDVHDHDELEWYQVTKDVGKMSNDGPQLVKPVKKGGITAFFKNNVVKEEEQNVLNHNEKTPKVKFKEEEGTDHEDERKVEGPKTDNKRPSESIAERIHSKKHKV</sequence>
<name>A0A1E4S823_CYBJN</name>
<keyword evidence="2" id="KW-0645">Protease</keyword>
<dbReference type="OMA" id="SYNKGPQ"/>
<keyword evidence="7" id="KW-0456">Lyase</keyword>
<evidence type="ECO:0000256" key="3">
    <source>
        <dbReference type="ARBA" id="ARBA00022763"/>
    </source>
</evidence>
<reference evidence="9 10" key="1">
    <citation type="journal article" date="2016" name="Proc. Natl. Acad. Sci. U.S.A.">
        <title>Comparative genomics of biotechnologically important yeasts.</title>
        <authorList>
            <person name="Riley R."/>
            <person name="Haridas S."/>
            <person name="Wolfe K.H."/>
            <person name="Lopes M.R."/>
            <person name="Hittinger C.T."/>
            <person name="Goeker M."/>
            <person name="Salamov A.A."/>
            <person name="Wisecaver J.H."/>
            <person name="Long T.M."/>
            <person name="Calvey C.H."/>
            <person name="Aerts A.L."/>
            <person name="Barry K.W."/>
            <person name="Choi C."/>
            <person name="Clum A."/>
            <person name="Coughlan A.Y."/>
            <person name="Deshpande S."/>
            <person name="Douglass A.P."/>
            <person name="Hanson S.J."/>
            <person name="Klenk H.-P."/>
            <person name="LaButti K.M."/>
            <person name="Lapidus A."/>
            <person name="Lindquist E.A."/>
            <person name="Lipzen A.M."/>
            <person name="Meier-Kolthoff J.P."/>
            <person name="Ohm R.A."/>
            <person name="Otillar R.P."/>
            <person name="Pangilinan J.L."/>
            <person name="Peng Y."/>
            <person name="Rokas A."/>
            <person name="Rosa C.A."/>
            <person name="Scheuner C."/>
            <person name="Sibirny A.A."/>
            <person name="Slot J.C."/>
            <person name="Stielow J.B."/>
            <person name="Sun H."/>
            <person name="Kurtzman C.P."/>
            <person name="Blackwell M."/>
            <person name="Grigoriev I.V."/>
            <person name="Jeffries T.W."/>
        </authorList>
    </citation>
    <scope>NUCLEOTIDE SEQUENCE [LARGE SCALE GENOMIC DNA]</scope>
    <source>
        <strain evidence="10">ATCC 18201 / CBS 1600 / BCRC 20928 / JCM 3617 / NBRC 0987 / NRRL Y-1542</strain>
    </source>
</reference>
<dbReference type="GO" id="GO:0006508">
    <property type="term" value="P:proteolysis"/>
    <property type="evidence" value="ECO:0007669"/>
    <property type="project" value="UniProtKB-KW"/>
</dbReference>
<dbReference type="STRING" id="983966.A0A1E4S823"/>
<dbReference type="SUPFAM" id="SSF143081">
    <property type="entry name" value="BB1717-like"/>
    <property type="match status" value="1"/>
</dbReference>
<evidence type="ECO:0000256" key="6">
    <source>
        <dbReference type="ARBA" id="ARBA00023125"/>
    </source>
</evidence>
<evidence type="ECO:0000256" key="8">
    <source>
        <dbReference type="SAM" id="MobiDB-lite"/>
    </source>
</evidence>
<organism evidence="9 10">
    <name type="scientific">Cyberlindnera jadinii (strain ATCC 18201 / CBS 1600 / BCRC 20928 / JCM 3617 / NBRC 0987 / NRRL Y-1542)</name>
    <name type="common">Torula yeast</name>
    <name type="synonym">Candida utilis</name>
    <dbReference type="NCBI Taxonomy" id="983966"/>
    <lineage>
        <taxon>Eukaryota</taxon>
        <taxon>Fungi</taxon>
        <taxon>Dikarya</taxon>
        <taxon>Ascomycota</taxon>
        <taxon>Saccharomycotina</taxon>
        <taxon>Saccharomycetes</taxon>
        <taxon>Phaffomycetales</taxon>
        <taxon>Phaffomycetaceae</taxon>
        <taxon>Cyberlindnera</taxon>
    </lineage>
</organism>
<proteinExistence type="inferred from homology"/>
<dbReference type="GO" id="GO:0008233">
    <property type="term" value="F:peptidase activity"/>
    <property type="evidence" value="ECO:0007669"/>
    <property type="project" value="UniProtKB-KW"/>
</dbReference>
<dbReference type="GO" id="GO:0003697">
    <property type="term" value="F:single-stranded DNA binding"/>
    <property type="evidence" value="ECO:0007669"/>
    <property type="project" value="InterPro"/>
</dbReference>
<evidence type="ECO:0000256" key="1">
    <source>
        <dbReference type="ARBA" id="ARBA00008136"/>
    </source>
</evidence>
<dbReference type="Pfam" id="PF02586">
    <property type="entry name" value="SRAP"/>
    <property type="match status" value="1"/>
</dbReference>
<protein>
    <submittedName>
        <fullName evidence="9">DUF159-domain-containing protein</fullName>
    </submittedName>
</protein>
<feature type="non-terminal residue" evidence="9">
    <location>
        <position position="301"/>
    </location>
</feature>
<evidence type="ECO:0000256" key="7">
    <source>
        <dbReference type="ARBA" id="ARBA00023239"/>
    </source>
</evidence>
<evidence type="ECO:0000256" key="5">
    <source>
        <dbReference type="ARBA" id="ARBA00023124"/>
    </source>
</evidence>
<feature type="region of interest" description="Disordered" evidence="8">
    <location>
        <begin position="249"/>
        <end position="301"/>
    </location>
</feature>
<dbReference type="InterPro" id="IPR036590">
    <property type="entry name" value="SRAP-like"/>
</dbReference>
<evidence type="ECO:0000313" key="9">
    <source>
        <dbReference type="EMBL" id="ODV75649.1"/>
    </source>
</evidence>
<dbReference type="GO" id="GO:0016829">
    <property type="term" value="F:lyase activity"/>
    <property type="evidence" value="ECO:0007669"/>
    <property type="project" value="UniProtKB-KW"/>
</dbReference>
<comment type="similarity">
    <text evidence="1">Belongs to the SOS response-associated peptidase family.</text>
</comment>
<evidence type="ECO:0000256" key="2">
    <source>
        <dbReference type="ARBA" id="ARBA00022670"/>
    </source>
</evidence>
<dbReference type="InterPro" id="IPR003738">
    <property type="entry name" value="SRAP"/>
</dbReference>
<dbReference type="EMBL" id="KV453926">
    <property type="protein sequence ID" value="ODV75649.1"/>
    <property type="molecule type" value="Genomic_DNA"/>
</dbReference>
<dbReference type="AlphaFoldDB" id="A0A1E4S823"/>
<gene>
    <name evidence="9" type="ORF">CYBJADRAFT_166360</name>
</gene>
<keyword evidence="5" id="KW-0190">Covalent protein-DNA linkage</keyword>
<dbReference type="Gene3D" id="3.90.1680.10">
    <property type="entry name" value="SOS response associated peptidase-like"/>
    <property type="match status" value="1"/>
</dbReference>
<dbReference type="GO" id="GO:0106300">
    <property type="term" value="P:protein-DNA covalent cross-linking repair"/>
    <property type="evidence" value="ECO:0007669"/>
    <property type="project" value="InterPro"/>
</dbReference>
<dbReference type="PANTHER" id="PTHR13604">
    <property type="entry name" value="DC12-RELATED"/>
    <property type="match status" value="1"/>
</dbReference>